<name>A0A5S5MCE6_9BACT</name>
<dbReference type="PANTHER" id="PTHR23131">
    <property type="entry name" value="ENDORIBONUCLEASE LACTB2"/>
    <property type="match status" value="1"/>
</dbReference>
<dbReference type="GO" id="GO:0016787">
    <property type="term" value="F:hydrolase activity"/>
    <property type="evidence" value="ECO:0007669"/>
    <property type="project" value="UniProtKB-KW"/>
</dbReference>
<dbReference type="Gene3D" id="3.60.15.10">
    <property type="entry name" value="Ribonuclease Z/Hydroxyacylglutathione hydrolase-like"/>
    <property type="match status" value="1"/>
</dbReference>
<accession>A0A5S5MCE6</accession>
<dbReference type="Pfam" id="PF00753">
    <property type="entry name" value="Lactamase_B"/>
    <property type="match status" value="1"/>
</dbReference>
<dbReference type="AlphaFoldDB" id="A0A5S5MCE6"/>
<organism evidence="2 3">
    <name type="scientific">Desulfobotulus mexicanus</name>
    <dbReference type="NCBI Taxonomy" id="2586642"/>
    <lineage>
        <taxon>Bacteria</taxon>
        <taxon>Pseudomonadati</taxon>
        <taxon>Thermodesulfobacteriota</taxon>
        <taxon>Desulfobacteria</taxon>
        <taxon>Desulfobacterales</taxon>
        <taxon>Desulfobacteraceae</taxon>
        <taxon>Desulfobotulus</taxon>
    </lineage>
</organism>
<dbReference type="SMART" id="SM00849">
    <property type="entry name" value="Lactamase_B"/>
    <property type="match status" value="1"/>
</dbReference>
<dbReference type="PANTHER" id="PTHR23131:SF0">
    <property type="entry name" value="ENDORIBONUCLEASE LACTB2"/>
    <property type="match status" value="1"/>
</dbReference>
<dbReference type="OrthoDB" id="9802991at2"/>
<gene>
    <name evidence="2" type="ORF">FIM25_15365</name>
</gene>
<dbReference type="EMBL" id="VDMB01000032">
    <property type="protein sequence ID" value="TYT73384.1"/>
    <property type="molecule type" value="Genomic_DNA"/>
</dbReference>
<sequence length="257" mass="29428">MRIFVAEGYIQALLFVLYPDGRVLALDGGCHCDVKAMERMLEKDLGKQWTDVKLQLVSHIHPDHAGAAPVLKRKYGLVMAAPEGINRWYAGTGGFFQHKIDISLGYFVVYAMKKPWKNIYYKRKVCMDYVLKDGDRLPEFPDWQALSTPGHTNHDMVFYHAQSKTLYAADVILYVNRRFQLPFPVSLPHEMEESLLRIRNLDVERLILAHGGVLKVEGMAEIVDGLLVLLARTRMSPMVRRLRPLTRFSPALKDYPA</sequence>
<keyword evidence="2" id="KW-0378">Hydrolase</keyword>
<dbReference type="Proteomes" id="UP000321899">
    <property type="component" value="Unassembled WGS sequence"/>
</dbReference>
<dbReference type="InterPro" id="IPR036866">
    <property type="entry name" value="RibonucZ/Hydroxyglut_hydro"/>
</dbReference>
<protein>
    <submittedName>
        <fullName evidence="2">MBL fold metallo-hydrolase</fullName>
    </submittedName>
</protein>
<evidence type="ECO:0000313" key="3">
    <source>
        <dbReference type="Proteomes" id="UP000321899"/>
    </source>
</evidence>
<reference evidence="2 3" key="1">
    <citation type="submission" date="2019-06" db="EMBL/GenBank/DDBJ databases">
        <title>Desulfobotulus mexicanus sp. nov., a novel sulfate-reducing bacterium isolated from the sediment of an alkaline crater lake in Mexico.</title>
        <authorList>
            <person name="Hirschler-Rea A."/>
        </authorList>
    </citation>
    <scope>NUCLEOTIDE SEQUENCE [LARGE SCALE GENOMIC DNA]</scope>
    <source>
        <strain evidence="2 3">PAR22N</strain>
    </source>
</reference>
<dbReference type="SUPFAM" id="SSF56281">
    <property type="entry name" value="Metallo-hydrolase/oxidoreductase"/>
    <property type="match status" value="1"/>
</dbReference>
<dbReference type="RefSeq" id="WP_139450744.1">
    <property type="nucleotide sequence ID" value="NZ_VDMB01000032.1"/>
</dbReference>
<comment type="caution">
    <text evidence="2">The sequence shown here is derived from an EMBL/GenBank/DDBJ whole genome shotgun (WGS) entry which is preliminary data.</text>
</comment>
<dbReference type="InterPro" id="IPR001279">
    <property type="entry name" value="Metallo-B-lactamas"/>
</dbReference>
<evidence type="ECO:0000259" key="1">
    <source>
        <dbReference type="SMART" id="SM00849"/>
    </source>
</evidence>
<evidence type="ECO:0000313" key="2">
    <source>
        <dbReference type="EMBL" id="TYT73384.1"/>
    </source>
</evidence>
<dbReference type="InterPro" id="IPR050662">
    <property type="entry name" value="Sec-metab_biosynth-thioest"/>
</dbReference>
<proteinExistence type="predicted"/>
<keyword evidence="3" id="KW-1185">Reference proteome</keyword>
<feature type="domain" description="Metallo-beta-lactamase" evidence="1">
    <location>
        <begin position="11"/>
        <end position="210"/>
    </location>
</feature>